<sequence length="73" mass="8588">VLFELKLSDKDQKELQEEFALKALSSAHVLTKDRKGVFGDKFKNLVKKENTKTKLYNDANREKHRFYLSNQTN</sequence>
<gene>
    <name evidence="1" type="ORF">CPELLU_LOCUS18107</name>
</gene>
<feature type="non-terminal residue" evidence="1">
    <location>
        <position position="73"/>
    </location>
</feature>
<organism evidence="1 2">
    <name type="scientific">Cetraspora pellucida</name>
    <dbReference type="NCBI Taxonomy" id="1433469"/>
    <lineage>
        <taxon>Eukaryota</taxon>
        <taxon>Fungi</taxon>
        <taxon>Fungi incertae sedis</taxon>
        <taxon>Mucoromycota</taxon>
        <taxon>Glomeromycotina</taxon>
        <taxon>Glomeromycetes</taxon>
        <taxon>Diversisporales</taxon>
        <taxon>Gigasporaceae</taxon>
        <taxon>Cetraspora</taxon>
    </lineage>
</organism>
<dbReference type="Proteomes" id="UP000789759">
    <property type="component" value="Unassembled WGS sequence"/>
</dbReference>
<comment type="caution">
    <text evidence="1">The sequence shown here is derived from an EMBL/GenBank/DDBJ whole genome shotgun (WGS) entry which is preliminary data.</text>
</comment>
<dbReference type="EMBL" id="CAJVQA010034201">
    <property type="protein sequence ID" value="CAG8805444.1"/>
    <property type="molecule type" value="Genomic_DNA"/>
</dbReference>
<dbReference type="OrthoDB" id="2437463at2759"/>
<reference evidence="1" key="1">
    <citation type="submission" date="2021-06" db="EMBL/GenBank/DDBJ databases">
        <authorList>
            <person name="Kallberg Y."/>
            <person name="Tangrot J."/>
            <person name="Rosling A."/>
        </authorList>
    </citation>
    <scope>NUCLEOTIDE SEQUENCE</scope>
    <source>
        <strain evidence="1">FL966</strain>
    </source>
</reference>
<evidence type="ECO:0000313" key="2">
    <source>
        <dbReference type="Proteomes" id="UP000789759"/>
    </source>
</evidence>
<accession>A0A9N9K300</accession>
<keyword evidence="2" id="KW-1185">Reference proteome</keyword>
<evidence type="ECO:0000313" key="1">
    <source>
        <dbReference type="EMBL" id="CAG8805444.1"/>
    </source>
</evidence>
<proteinExistence type="predicted"/>
<dbReference type="AlphaFoldDB" id="A0A9N9K300"/>
<protein>
    <submittedName>
        <fullName evidence="1">16886_t:CDS:1</fullName>
    </submittedName>
</protein>
<name>A0A9N9K300_9GLOM</name>